<dbReference type="Proteomes" id="UP000029878">
    <property type="component" value="Unassembled WGS sequence"/>
</dbReference>
<dbReference type="EMBL" id="JRPL02000002">
    <property type="protein sequence ID" value="TLD84789.1"/>
    <property type="molecule type" value="Genomic_DNA"/>
</dbReference>
<dbReference type="OrthoDB" id="5329176at2"/>
<dbReference type="AlphaFoldDB" id="A0A4U8SF09"/>
<gene>
    <name evidence="1" type="ORF">LS81_001700</name>
</gene>
<evidence type="ECO:0000313" key="1">
    <source>
        <dbReference type="EMBL" id="TLD84789.1"/>
    </source>
</evidence>
<proteinExistence type="predicted"/>
<evidence type="ECO:0000313" key="2">
    <source>
        <dbReference type="Proteomes" id="UP000029878"/>
    </source>
</evidence>
<accession>A0A4U8SF09</accession>
<protein>
    <submittedName>
        <fullName evidence="1">Uncharacterized protein</fullName>
    </submittedName>
</protein>
<sequence length="194" mass="22778">MKTFKDILLTDNTNKNKEGCIDPSTLLFLQNSYNLHLLKNFIIPQMRQYIIAITPSRRDKEELLFTFNNYPACTEFNKFHAKILLKTIKKHAALNQTMSLESYTKIKGYVPKNLLDVYQIQYVNPEDLHEYAEGNFINHATNPTLHTIFEDIRAIIKLRRKHIKNLQTQHSQDTLQIYNITDKPYGSNTPKNTY</sequence>
<name>A0A4U8SF09_9HELI</name>
<reference evidence="1 2" key="1">
    <citation type="journal article" date="2014" name="Genome Announc.">
        <title>Draft genome sequences of eight enterohepatic helicobacter species isolated from both laboratory and wild rodents.</title>
        <authorList>
            <person name="Sheh A."/>
            <person name="Shen Z."/>
            <person name="Fox J.G."/>
        </authorList>
    </citation>
    <scope>NUCLEOTIDE SEQUENCE [LARGE SCALE GENOMIC DNA]</scope>
    <source>
        <strain evidence="1 2">ATCC 700114</strain>
    </source>
</reference>
<dbReference type="RefSeq" id="WP_034347180.1">
    <property type="nucleotide sequence ID" value="NZ_JRPL02000002.1"/>
</dbReference>
<comment type="caution">
    <text evidence="1">The sequence shown here is derived from an EMBL/GenBank/DDBJ whole genome shotgun (WGS) entry which is preliminary data.</text>
</comment>
<organism evidence="1 2">
    <name type="scientific">Helicobacter trogontum</name>
    <dbReference type="NCBI Taxonomy" id="50960"/>
    <lineage>
        <taxon>Bacteria</taxon>
        <taxon>Pseudomonadati</taxon>
        <taxon>Campylobacterota</taxon>
        <taxon>Epsilonproteobacteria</taxon>
        <taxon>Campylobacterales</taxon>
        <taxon>Helicobacteraceae</taxon>
        <taxon>Helicobacter</taxon>
    </lineage>
</organism>